<dbReference type="GO" id="GO:0015031">
    <property type="term" value="P:protein transport"/>
    <property type="evidence" value="ECO:0007669"/>
    <property type="project" value="TreeGrafter"/>
</dbReference>
<dbReference type="PANTHER" id="PTHR11188">
    <property type="entry name" value="ARRESTIN DOMAIN CONTAINING PROTEIN"/>
    <property type="match status" value="1"/>
</dbReference>
<dbReference type="InterPro" id="IPR014756">
    <property type="entry name" value="Ig_E-set"/>
</dbReference>
<protein>
    <recommendedName>
        <fullName evidence="3">Arrestin C-terminal-like domain-containing protein</fullName>
    </recommendedName>
</protein>
<dbReference type="InterPro" id="IPR050357">
    <property type="entry name" value="Arrestin_domain-protein"/>
</dbReference>
<dbReference type="AlphaFoldDB" id="A0A9P0IWU5"/>
<proteinExistence type="inferred from homology"/>
<dbReference type="InterPro" id="IPR011022">
    <property type="entry name" value="Arrestin_C-like"/>
</dbReference>
<dbReference type="Pfam" id="PF00339">
    <property type="entry name" value="Arrestin_N"/>
    <property type="match status" value="1"/>
</dbReference>
<dbReference type="InterPro" id="IPR014752">
    <property type="entry name" value="Arrestin-like_C"/>
</dbReference>
<evidence type="ECO:0000313" key="4">
    <source>
        <dbReference type="EMBL" id="CAH1722405.1"/>
    </source>
</evidence>
<evidence type="ECO:0000256" key="2">
    <source>
        <dbReference type="ARBA" id="ARBA00022606"/>
    </source>
</evidence>
<feature type="domain" description="Arrestin C-terminal-like" evidence="3">
    <location>
        <begin position="3"/>
        <end position="122"/>
    </location>
</feature>
<dbReference type="SMART" id="SM01017">
    <property type="entry name" value="Arrestin_C"/>
    <property type="match status" value="2"/>
</dbReference>
<organism evidence="4 5">
    <name type="scientific">Chironomus riparius</name>
    <dbReference type="NCBI Taxonomy" id="315576"/>
    <lineage>
        <taxon>Eukaryota</taxon>
        <taxon>Metazoa</taxon>
        <taxon>Ecdysozoa</taxon>
        <taxon>Arthropoda</taxon>
        <taxon>Hexapoda</taxon>
        <taxon>Insecta</taxon>
        <taxon>Pterygota</taxon>
        <taxon>Neoptera</taxon>
        <taxon>Endopterygota</taxon>
        <taxon>Diptera</taxon>
        <taxon>Nematocera</taxon>
        <taxon>Chironomoidea</taxon>
        <taxon>Chironomidae</taxon>
        <taxon>Chironominae</taxon>
        <taxon>Chironomus</taxon>
    </lineage>
</organism>
<reference evidence="4" key="1">
    <citation type="submission" date="2022-01" db="EMBL/GenBank/DDBJ databases">
        <authorList>
            <person name="King R."/>
        </authorList>
    </citation>
    <scope>NUCLEOTIDE SEQUENCE</scope>
</reference>
<dbReference type="Proteomes" id="UP001153620">
    <property type="component" value="Chromosome 2"/>
</dbReference>
<dbReference type="PANTHER" id="PTHR11188:SF167">
    <property type="entry name" value="ARRESTIN C-TERMINAL-LIKE DOMAIN-CONTAINING PROTEIN-RELATED"/>
    <property type="match status" value="1"/>
</dbReference>
<dbReference type="Gene3D" id="2.60.40.640">
    <property type="match status" value="3"/>
</dbReference>
<feature type="domain" description="Arrestin C-terminal-like" evidence="3">
    <location>
        <begin position="148"/>
        <end position="281"/>
    </location>
</feature>
<evidence type="ECO:0000256" key="1">
    <source>
        <dbReference type="ARBA" id="ARBA00005298"/>
    </source>
</evidence>
<sequence>MGKSNTISITLDNTSAVYYPCQVVSGAVDLKVFETIKKARGLRLTVEGKSVSEWTESVDGDSAEVPAGIHTYKFSCRLPPNLPYSVDGEHGHIRYKVDACLDIPWTICDLHAKLPFTVARREDLNLFPELRMAQEVEEIKKFCWGICDKNPLQIKIRLPKSGFALGENVHITIEYNNMSSHCVDRTEIALWRKEKFVCSDPVKKDRVNKTKITETTADGVSKNSEAKIYHVLQIPQILTITNRLYTQVFQISYELKINVLTDGCSPSPSLKMPITIGNIPIRDVPSISINQ</sequence>
<accession>A0A9P0IWU5</accession>
<keyword evidence="5" id="KW-1185">Reference proteome</keyword>
<dbReference type="InterPro" id="IPR011021">
    <property type="entry name" value="Arrestin-like_N"/>
</dbReference>
<reference evidence="4" key="2">
    <citation type="submission" date="2022-10" db="EMBL/GenBank/DDBJ databases">
        <authorList>
            <consortium name="ENA_rothamsted_submissions"/>
            <consortium name="culmorum"/>
            <person name="King R."/>
        </authorList>
    </citation>
    <scope>NUCLEOTIDE SEQUENCE</scope>
</reference>
<evidence type="ECO:0000259" key="3">
    <source>
        <dbReference type="SMART" id="SM01017"/>
    </source>
</evidence>
<keyword evidence="2" id="KW-0716">Sensory transduction</keyword>
<comment type="similarity">
    <text evidence="1">Belongs to the arrestin family.</text>
</comment>
<dbReference type="GO" id="GO:0005737">
    <property type="term" value="C:cytoplasm"/>
    <property type="evidence" value="ECO:0007669"/>
    <property type="project" value="TreeGrafter"/>
</dbReference>
<evidence type="ECO:0000313" key="5">
    <source>
        <dbReference type="Proteomes" id="UP001153620"/>
    </source>
</evidence>
<dbReference type="Pfam" id="PF02752">
    <property type="entry name" value="Arrestin_C"/>
    <property type="match status" value="1"/>
</dbReference>
<dbReference type="SUPFAM" id="SSF81296">
    <property type="entry name" value="E set domains"/>
    <property type="match status" value="2"/>
</dbReference>
<name>A0A9P0IWU5_9DIPT</name>
<gene>
    <name evidence="4" type="ORF">CHIRRI_LOCUS8404</name>
</gene>
<dbReference type="EMBL" id="OU895878">
    <property type="protein sequence ID" value="CAH1722405.1"/>
    <property type="molecule type" value="Genomic_DNA"/>
</dbReference>